<dbReference type="GO" id="GO:0005975">
    <property type="term" value="P:carbohydrate metabolic process"/>
    <property type="evidence" value="ECO:0007669"/>
    <property type="project" value="InterPro"/>
</dbReference>
<evidence type="ECO:0000256" key="1">
    <source>
        <dbReference type="ARBA" id="ARBA00007806"/>
    </source>
</evidence>
<dbReference type="CDD" id="cd06592">
    <property type="entry name" value="GH31_NET37"/>
    <property type="match status" value="1"/>
</dbReference>
<dbReference type="SUPFAM" id="SSF51445">
    <property type="entry name" value="(Trans)glycosidases"/>
    <property type="match status" value="1"/>
</dbReference>
<feature type="non-terminal residue" evidence="7">
    <location>
        <position position="683"/>
    </location>
</feature>
<evidence type="ECO:0000313" key="7">
    <source>
        <dbReference type="EMBL" id="CAL4083846.1"/>
    </source>
</evidence>
<name>A0AAV2QIG8_MEGNR</name>
<evidence type="ECO:0000256" key="4">
    <source>
        <dbReference type="RuleBase" id="RU361185"/>
    </source>
</evidence>
<sequence length="683" mass="77309">MLPAKMGLNNKIAILSGMSSSSLLNKDINTVLRDDTLYPSQFLVKPSITHLMSDAKLVWNLPVLAGSECGPCSQATENCLSHRLHKIWALMPYKRWRVIRYNGDGGGGGGGSEKRANPLDIHGIWWTKLQLRNIGSHYIISSLFLSCTVNASLLSCIDHRHYNGIQLRELCDQLPFNNEPNTLVSLIKHCLINDNRHFFSLARILKICSRKILIYEQNPRSCLYSENIDNRHTGNVKQTNRHVPRQASAVRAQLMDIFLSPAVSSFHVIKSTFGNFFGFFYQKKGFKVTKMLKNVCLFFQLWVYLDKMSKTISVEAFGTVIKAKTIYRSSNVEIKISSEVTIGEAILSQRKCPTIDQMETEKKIVKFWGLPSCISETMRDSQISMNTDENSTTQLTHWWQGLKAGIIDFTNPEAAQWFSSRLNAIKSETGIDSFKFDAGEASWLPDIYTLGVNQSLWPNVYTTEYVNTLAEFGGMVETRVGRGTQHQPIFVRMLDKDSIWGSYNGLQTMVPSLLHFGILGYPFVLPDMVGGNAYYLKPSKELFIRWAQANVFMPSIQFSIFPWDFDQETIDLCRAVTSLHTSYTPLILALAEEASENGAPMMRPTWWLCPTIEVCLTADQQFLLGDDILVAPVVEKGVIEMSVVIPPGRWIRQDMPMVYEGPTQHIVQNISLDTILYFAKAER</sequence>
<dbReference type="SUPFAM" id="SSF51011">
    <property type="entry name" value="Glycosyl hydrolase domain"/>
    <property type="match status" value="1"/>
</dbReference>
<dbReference type="PANTHER" id="PTHR43053">
    <property type="entry name" value="GLYCOSIDASE FAMILY 31"/>
    <property type="match status" value="1"/>
</dbReference>
<dbReference type="Pfam" id="PF21365">
    <property type="entry name" value="Glyco_hydro_31_3rd"/>
    <property type="match status" value="1"/>
</dbReference>
<dbReference type="PANTHER" id="PTHR43053:SF4">
    <property type="entry name" value="MYOGENESIS-REGULATING GLYCOSIDASE"/>
    <property type="match status" value="1"/>
</dbReference>
<keyword evidence="3 4" id="KW-0326">Glycosidase</keyword>
<dbReference type="Gene3D" id="3.20.20.80">
    <property type="entry name" value="Glycosidases"/>
    <property type="match status" value="1"/>
</dbReference>
<comment type="similarity">
    <text evidence="1 4">Belongs to the glycosyl hydrolase 31 family.</text>
</comment>
<evidence type="ECO:0000313" key="8">
    <source>
        <dbReference type="Proteomes" id="UP001497623"/>
    </source>
</evidence>
<dbReference type="Pfam" id="PF01055">
    <property type="entry name" value="Glyco_hydro_31_2nd"/>
    <property type="match status" value="1"/>
</dbReference>
<dbReference type="AlphaFoldDB" id="A0AAV2QIG8"/>
<proteinExistence type="inferred from homology"/>
<gene>
    <name evidence="7" type="ORF">MNOR_LOCUS12243</name>
</gene>
<evidence type="ECO:0000259" key="5">
    <source>
        <dbReference type="Pfam" id="PF01055"/>
    </source>
</evidence>
<dbReference type="InterPro" id="IPR017853">
    <property type="entry name" value="GH"/>
</dbReference>
<dbReference type="GO" id="GO:0004553">
    <property type="term" value="F:hydrolase activity, hydrolyzing O-glycosyl compounds"/>
    <property type="evidence" value="ECO:0007669"/>
    <property type="project" value="InterPro"/>
</dbReference>
<evidence type="ECO:0000256" key="2">
    <source>
        <dbReference type="ARBA" id="ARBA00022801"/>
    </source>
</evidence>
<dbReference type="InterPro" id="IPR050985">
    <property type="entry name" value="Alpha-glycosidase_related"/>
</dbReference>
<keyword evidence="2 4" id="KW-0378">Hydrolase</keyword>
<evidence type="ECO:0000259" key="6">
    <source>
        <dbReference type="Pfam" id="PF21365"/>
    </source>
</evidence>
<feature type="domain" description="Glycoside hydrolase family 31 TIM barrel" evidence="5">
    <location>
        <begin position="380"/>
        <end position="587"/>
    </location>
</feature>
<dbReference type="InterPro" id="IPR000322">
    <property type="entry name" value="Glyco_hydro_31_TIM"/>
</dbReference>
<dbReference type="InterPro" id="IPR048395">
    <property type="entry name" value="Glyco_hydro_31_C"/>
</dbReference>
<keyword evidence="8" id="KW-1185">Reference proteome</keyword>
<reference evidence="7 8" key="1">
    <citation type="submission" date="2024-05" db="EMBL/GenBank/DDBJ databases">
        <authorList>
            <person name="Wallberg A."/>
        </authorList>
    </citation>
    <scope>NUCLEOTIDE SEQUENCE [LARGE SCALE GENOMIC DNA]</scope>
</reference>
<feature type="domain" description="Glycosyl hydrolase family 31 C-terminal" evidence="6">
    <location>
        <begin position="598"/>
        <end position="681"/>
    </location>
</feature>
<dbReference type="Gene3D" id="2.60.40.1180">
    <property type="entry name" value="Golgi alpha-mannosidase II"/>
    <property type="match status" value="1"/>
</dbReference>
<accession>A0AAV2QIG8</accession>
<protein>
    <submittedName>
        <fullName evidence="7">Uncharacterized protein</fullName>
    </submittedName>
</protein>
<dbReference type="EMBL" id="CAXKWB010006670">
    <property type="protein sequence ID" value="CAL4083846.1"/>
    <property type="molecule type" value="Genomic_DNA"/>
</dbReference>
<evidence type="ECO:0000256" key="3">
    <source>
        <dbReference type="ARBA" id="ARBA00023295"/>
    </source>
</evidence>
<organism evidence="7 8">
    <name type="scientific">Meganyctiphanes norvegica</name>
    <name type="common">Northern krill</name>
    <name type="synonym">Thysanopoda norvegica</name>
    <dbReference type="NCBI Taxonomy" id="48144"/>
    <lineage>
        <taxon>Eukaryota</taxon>
        <taxon>Metazoa</taxon>
        <taxon>Ecdysozoa</taxon>
        <taxon>Arthropoda</taxon>
        <taxon>Crustacea</taxon>
        <taxon>Multicrustacea</taxon>
        <taxon>Malacostraca</taxon>
        <taxon>Eumalacostraca</taxon>
        <taxon>Eucarida</taxon>
        <taxon>Euphausiacea</taxon>
        <taxon>Euphausiidae</taxon>
        <taxon>Meganyctiphanes</taxon>
    </lineage>
</organism>
<dbReference type="InterPro" id="IPR013780">
    <property type="entry name" value="Glyco_hydro_b"/>
</dbReference>
<dbReference type="Proteomes" id="UP001497623">
    <property type="component" value="Unassembled WGS sequence"/>
</dbReference>
<comment type="caution">
    <text evidence="7">The sequence shown here is derived from an EMBL/GenBank/DDBJ whole genome shotgun (WGS) entry which is preliminary data.</text>
</comment>